<dbReference type="RefSeq" id="WP_215232419.1">
    <property type="nucleotide sequence ID" value="NZ_CAJRAU010000001.1"/>
</dbReference>
<gene>
    <name evidence="1" type="ORF">DYBT9623_01061</name>
</gene>
<name>A0ABN7R2E8_9BACT</name>
<reference evidence="1 2" key="1">
    <citation type="submission" date="2021-04" db="EMBL/GenBank/DDBJ databases">
        <authorList>
            <person name="Rodrigo-Torres L."/>
            <person name="Arahal R. D."/>
            <person name="Lucena T."/>
        </authorList>
    </citation>
    <scope>NUCLEOTIDE SEQUENCE [LARGE SCALE GENOMIC DNA]</scope>
    <source>
        <strain evidence="1 2">CECT 9623</strain>
    </source>
</reference>
<comment type="caution">
    <text evidence="1">The sequence shown here is derived from an EMBL/GenBank/DDBJ whole genome shotgun (WGS) entry which is preliminary data.</text>
</comment>
<evidence type="ECO:0000313" key="1">
    <source>
        <dbReference type="EMBL" id="CAG5068331.1"/>
    </source>
</evidence>
<dbReference type="Gene3D" id="6.10.250.330">
    <property type="match status" value="1"/>
</dbReference>
<protein>
    <submittedName>
        <fullName evidence="1">Uncharacterized protein</fullName>
    </submittedName>
</protein>
<organism evidence="1 2">
    <name type="scientific">Dyadobacter linearis</name>
    <dbReference type="NCBI Taxonomy" id="2823330"/>
    <lineage>
        <taxon>Bacteria</taxon>
        <taxon>Pseudomonadati</taxon>
        <taxon>Bacteroidota</taxon>
        <taxon>Cytophagia</taxon>
        <taxon>Cytophagales</taxon>
        <taxon>Spirosomataceae</taxon>
        <taxon>Dyadobacter</taxon>
    </lineage>
</organism>
<proteinExistence type="predicted"/>
<keyword evidence="2" id="KW-1185">Reference proteome</keyword>
<dbReference type="Proteomes" id="UP000679725">
    <property type="component" value="Unassembled WGS sequence"/>
</dbReference>
<evidence type="ECO:0000313" key="2">
    <source>
        <dbReference type="Proteomes" id="UP000679725"/>
    </source>
</evidence>
<accession>A0ABN7R2E8</accession>
<dbReference type="EMBL" id="CAJRAU010000001">
    <property type="protein sequence ID" value="CAG5068331.1"/>
    <property type="molecule type" value="Genomic_DNA"/>
</dbReference>
<sequence>MIRLTMPPKRDRRAIRDFLRTARVQKKSPAQMDTTDYLMSDPRNRELLLKAIEDVKNGKFIFRDLIEP</sequence>